<dbReference type="SUPFAM" id="SSF51735">
    <property type="entry name" value="NAD(P)-binding Rossmann-fold domains"/>
    <property type="match status" value="1"/>
</dbReference>
<comment type="caution">
    <text evidence="3">The sequence shown here is derived from an EMBL/GenBank/DDBJ whole genome shotgun (WGS) entry which is preliminary data.</text>
</comment>
<evidence type="ECO:0000313" key="4">
    <source>
        <dbReference type="Proteomes" id="UP000231081"/>
    </source>
</evidence>
<feature type="domain" description="NAD-dependent epimerase/dehydratase" evidence="2">
    <location>
        <begin position="5"/>
        <end position="220"/>
    </location>
</feature>
<evidence type="ECO:0000256" key="1">
    <source>
        <dbReference type="ARBA" id="ARBA00007637"/>
    </source>
</evidence>
<evidence type="ECO:0000259" key="2">
    <source>
        <dbReference type="Pfam" id="PF01370"/>
    </source>
</evidence>
<gene>
    <name evidence="3" type="ORF">COX09_03370</name>
</gene>
<proteinExistence type="inferred from homology"/>
<organism evidence="3 4">
    <name type="scientific">Candidatus Beckwithbacteria bacterium CG23_combo_of_CG06-09_8_20_14_all_47_9</name>
    <dbReference type="NCBI Taxonomy" id="1974498"/>
    <lineage>
        <taxon>Bacteria</taxon>
        <taxon>Candidatus Beckwithiibacteriota</taxon>
    </lineage>
</organism>
<dbReference type="Gene3D" id="3.40.50.720">
    <property type="entry name" value="NAD(P)-binding Rossmann-like Domain"/>
    <property type="match status" value="1"/>
</dbReference>
<dbReference type="InterPro" id="IPR036291">
    <property type="entry name" value="NAD(P)-bd_dom_sf"/>
</dbReference>
<dbReference type="AlphaFoldDB" id="A0A2H0B4Y3"/>
<dbReference type="Gene3D" id="3.90.25.10">
    <property type="entry name" value="UDP-galactose 4-epimerase, domain 1"/>
    <property type="match status" value="1"/>
</dbReference>
<name>A0A2H0B4Y3_9BACT</name>
<dbReference type="Pfam" id="PF01370">
    <property type="entry name" value="Epimerase"/>
    <property type="match status" value="1"/>
</dbReference>
<sequence length="292" mass="32061">MNMNILVTGGNGFIGTHLVKRLRGLGHEVNVADLIGRGYNLDICSPKLADLLIKLKPQIVYHLAADNRVTGSVKSILKSNVIGTFNVLEACKQAKIKQFIFTSSAAVYGESKRLPIKESWPTRPISAYGLSKLTDELYCHLFEKHFLATIFRFANVYGPGQNSTAEGGVVAIFARRILDNQPVTVYGSGKQTRDFVFVGDVVDALTAALSRPQTAILNIGSNQPTSIVRLVNLIEKLTKMPAKINYLPKRPVEIEKSLFSYEQAGIKLKWRPKTSIEEGLNATIGFNLAGAE</sequence>
<dbReference type="EMBL" id="PCSQ01000087">
    <property type="protein sequence ID" value="PIP52110.1"/>
    <property type="molecule type" value="Genomic_DNA"/>
</dbReference>
<evidence type="ECO:0000313" key="3">
    <source>
        <dbReference type="EMBL" id="PIP52110.1"/>
    </source>
</evidence>
<dbReference type="Proteomes" id="UP000231081">
    <property type="component" value="Unassembled WGS sequence"/>
</dbReference>
<accession>A0A2H0B4Y3</accession>
<comment type="similarity">
    <text evidence="1">Belongs to the NAD(P)-dependent epimerase/dehydratase family.</text>
</comment>
<protein>
    <submittedName>
        <fullName evidence="3">UDP-glucose 4-epimerase</fullName>
    </submittedName>
</protein>
<dbReference type="PANTHER" id="PTHR43000">
    <property type="entry name" value="DTDP-D-GLUCOSE 4,6-DEHYDRATASE-RELATED"/>
    <property type="match status" value="1"/>
</dbReference>
<dbReference type="InterPro" id="IPR001509">
    <property type="entry name" value="Epimerase_deHydtase"/>
</dbReference>
<reference evidence="3 4" key="1">
    <citation type="submission" date="2017-09" db="EMBL/GenBank/DDBJ databases">
        <title>Depth-based differentiation of microbial function through sediment-hosted aquifers and enrichment of novel symbionts in the deep terrestrial subsurface.</title>
        <authorList>
            <person name="Probst A.J."/>
            <person name="Ladd B."/>
            <person name="Jarett J.K."/>
            <person name="Geller-Mcgrath D.E."/>
            <person name="Sieber C.M."/>
            <person name="Emerson J.B."/>
            <person name="Anantharaman K."/>
            <person name="Thomas B.C."/>
            <person name="Malmstrom R."/>
            <person name="Stieglmeier M."/>
            <person name="Klingl A."/>
            <person name="Woyke T."/>
            <person name="Ryan C.M."/>
            <person name="Banfield J.F."/>
        </authorList>
    </citation>
    <scope>NUCLEOTIDE SEQUENCE [LARGE SCALE GENOMIC DNA]</scope>
    <source>
        <strain evidence="3">CG23_combo_of_CG06-09_8_20_14_all_47_9</strain>
    </source>
</reference>